<evidence type="ECO:0000256" key="1">
    <source>
        <dbReference type="SAM" id="Phobius"/>
    </source>
</evidence>
<dbReference type="InterPro" id="IPR006750">
    <property type="entry name" value="YdcZ"/>
</dbReference>
<keyword evidence="3" id="KW-1185">Reference proteome</keyword>
<dbReference type="GO" id="GO:0005886">
    <property type="term" value="C:plasma membrane"/>
    <property type="evidence" value="ECO:0007669"/>
    <property type="project" value="TreeGrafter"/>
</dbReference>
<dbReference type="RefSeq" id="WP_134217135.1">
    <property type="nucleotide sequence ID" value="NZ_QFGA01000001.1"/>
</dbReference>
<feature type="transmembrane region" description="Helical" evidence="1">
    <location>
        <begin position="97"/>
        <end position="120"/>
    </location>
</feature>
<dbReference type="EMBL" id="QFGA01000001">
    <property type="protein sequence ID" value="TEB08453.1"/>
    <property type="molecule type" value="Genomic_DNA"/>
</dbReference>
<keyword evidence="1" id="KW-0812">Transmembrane</keyword>
<keyword evidence="1" id="KW-1133">Transmembrane helix</keyword>
<dbReference type="PANTHER" id="PTHR34821">
    <property type="entry name" value="INNER MEMBRANE PROTEIN YDCZ"/>
    <property type="match status" value="1"/>
</dbReference>
<organism evidence="2 3">
    <name type="scientific">Pelotomaculum schinkii</name>
    <dbReference type="NCBI Taxonomy" id="78350"/>
    <lineage>
        <taxon>Bacteria</taxon>
        <taxon>Bacillati</taxon>
        <taxon>Bacillota</taxon>
        <taxon>Clostridia</taxon>
        <taxon>Eubacteriales</taxon>
        <taxon>Desulfotomaculaceae</taxon>
        <taxon>Pelotomaculum</taxon>
    </lineage>
</organism>
<feature type="transmembrane region" description="Helical" evidence="1">
    <location>
        <begin position="127"/>
        <end position="146"/>
    </location>
</feature>
<dbReference type="PANTHER" id="PTHR34821:SF2">
    <property type="entry name" value="INNER MEMBRANE PROTEIN YDCZ"/>
    <property type="match status" value="1"/>
</dbReference>
<dbReference type="AlphaFoldDB" id="A0A4Y7RI29"/>
<reference evidence="2 3" key="1">
    <citation type="journal article" date="2018" name="Environ. Microbiol.">
        <title>Novel energy conservation strategies and behaviour of Pelotomaculum schinkii driving syntrophic propionate catabolism.</title>
        <authorList>
            <person name="Hidalgo-Ahumada C.A.P."/>
            <person name="Nobu M.K."/>
            <person name="Narihiro T."/>
            <person name="Tamaki H."/>
            <person name="Liu W.T."/>
            <person name="Kamagata Y."/>
            <person name="Stams A.J.M."/>
            <person name="Imachi H."/>
            <person name="Sousa D.Z."/>
        </authorList>
    </citation>
    <scope>NUCLEOTIDE SEQUENCE [LARGE SCALE GENOMIC DNA]</scope>
    <source>
        <strain evidence="2 3">HH</strain>
    </source>
</reference>
<evidence type="ECO:0000313" key="3">
    <source>
        <dbReference type="Proteomes" id="UP000298324"/>
    </source>
</evidence>
<feature type="transmembrane region" description="Helical" evidence="1">
    <location>
        <begin position="71"/>
        <end position="91"/>
    </location>
</feature>
<feature type="transmembrane region" description="Helical" evidence="1">
    <location>
        <begin position="39"/>
        <end position="59"/>
    </location>
</feature>
<dbReference type="Pfam" id="PF04657">
    <property type="entry name" value="DMT_YdcZ"/>
    <property type="match status" value="1"/>
</dbReference>
<protein>
    <recommendedName>
        <fullName evidence="4">DMT family transporter</fullName>
    </recommendedName>
</protein>
<sequence>MAPKFLPLIIAALSGVAMAIQGTLNSALGKVVGLWETTFIVHLIGLLLVAVLLFVCRMGDGCLAQIPQAPWYTYLGGILGVIIIYCVVRAIPKIGVAPATTAIVLAQVLTASLVDHFGLFGMNKIPFSLYNLIGTLMMAGGAWLILRQ</sequence>
<name>A0A4Y7RI29_9FIRM</name>
<evidence type="ECO:0008006" key="4">
    <source>
        <dbReference type="Google" id="ProtNLM"/>
    </source>
</evidence>
<gene>
    <name evidence="2" type="ORF">Psch_02016</name>
</gene>
<evidence type="ECO:0000313" key="2">
    <source>
        <dbReference type="EMBL" id="TEB08453.1"/>
    </source>
</evidence>
<dbReference type="Proteomes" id="UP000298324">
    <property type="component" value="Unassembled WGS sequence"/>
</dbReference>
<accession>A0A4Y7RI29</accession>
<comment type="caution">
    <text evidence="2">The sequence shown here is derived from an EMBL/GenBank/DDBJ whole genome shotgun (WGS) entry which is preliminary data.</text>
</comment>
<proteinExistence type="predicted"/>
<keyword evidence="1" id="KW-0472">Membrane</keyword>